<dbReference type="InterPro" id="IPR044561">
    <property type="entry name" value="ACT_ThrD-II-like"/>
</dbReference>
<dbReference type="PANTHER" id="PTHR48078:SF19">
    <property type="entry name" value="ACT DOMAIN-CONTAINING PROTEIN"/>
    <property type="match status" value="1"/>
</dbReference>
<dbReference type="Pfam" id="PF00291">
    <property type="entry name" value="PALP"/>
    <property type="match status" value="1"/>
</dbReference>
<gene>
    <name evidence="6" type="ORF">IPV69_01950</name>
</gene>
<dbReference type="InterPro" id="IPR036052">
    <property type="entry name" value="TrpB-like_PALP_sf"/>
</dbReference>
<keyword evidence="7" id="KW-1185">Reference proteome</keyword>
<dbReference type="InterPro" id="IPR002912">
    <property type="entry name" value="ACT_dom"/>
</dbReference>
<dbReference type="Proteomes" id="UP000593765">
    <property type="component" value="Chromosome"/>
</dbReference>
<comment type="similarity">
    <text evidence="2">Belongs to the serine/threonine dehydratase family.</text>
</comment>
<dbReference type="InterPro" id="IPR005789">
    <property type="entry name" value="Thr_deHydtase_catblc"/>
</dbReference>
<dbReference type="PROSITE" id="PS51671">
    <property type="entry name" value="ACT"/>
    <property type="match status" value="1"/>
</dbReference>
<dbReference type="RefSeq" id="WP_206293234.1">
    <property type="nucleotide sequence ID" value="NZ_CP063458.1"/>
</dbReference>
<keyword evidence="4 6" id="KW-0456">Lyase</keyword>
<dbReference type="GO" id="GO:0004794">
    <property type="term" value="F:threonine deaminase activity"/>
    <property type="evidence" value="ECO:0007669"/>
    <property type="project" value="UniProtKB-EC"/>
</dbReference>
<dbReference type="Gene3D" id="3.40.50.1100">
    <property type="match status" value="2"/>
</dbReference>
<dbReference type="FunFam" id="3.40.50.1100:FF:000007">
    <property type="entry name" value="L-threonine dehydratase catabolic TdcB"/>
    <property type="match status" value="1"/>
</dbReference>
<dbReference type="EMBL" id="CP063458">
    <property type="protein sequence ID" value="QOV90162.1"/>
    <property type="molecule type" value="Genomic_DNA"/>
</dbReference>
<accession>A0A7M2WY58</accession>
<dbReference type="CDD" id="cd04886">
    <property type="entry name" value="ACT_ThrD-II-like"/>
    <property type="match status" value="1"/>
</dbReference>
<protein>
    <submittedName>
        <fullName evidence="6">Threonine ammonia-lyase</fullName>
        <ecNumber evidence="6">4.3.1.19</ecNumber>
    </submittedName>
</protein>
<comment type="cofactor">
    <cofactor evidence="1">
        <name>pyridoxal 5'-phosphate</name>
        <dbReference type="ChEBI" id="CHEBI:597326"/>
    </cofactor>
</comment>
<dbReference type="GO" id="GO:0006567">
    <property type="term" value="P:L-threonine catabolic process"/>
    <property type="evidence" value="ECO:0007669"/>
    <property type="project" value="InterPro"/>
</dbReference>
<dbReference type="SUPFAM" id="SSF53686">
    <property type="entry name" value="Tryptophan synthase beta subunit-like PLP-dependent enzymes"/>
    <property type="match status" value="1"/>
</dbReference>
<keyword evidence="3" id="KW-0663">Pyridoxal phosphate</keyword>
<dbReference type="CDD" id="cd01562">
    <property type="entry name" value="Thr-dehyd"/>
    <property type="match status" value="1"/>
</dbReference>
<name>A0A7M2WY58_9BACT</name>
<reference evidence="6 7" key="1">
    <citation type="submission" date="2020-10" db="EMBL/GenBank/DDBJ databases">
        <title>Wide distribution of Phycisphaera-like planctomycetes from WD2101 soil group in peatlands and genome analysis of the first cultivated representative.</title>
        <authorList>
            <person name="Dedysh S.N."/>
            <person name="Beletsky A.V."/>
            <person name="Ivanova A."/>
            <person name="Kulichevskaya I.S."/>
            <person name="Suzina N.E."/>
            <person name="Philippov D.A."/>
            <person name="Rakitin A.L."/>
            <person name="Mardanov A.V."/>
            <person name="Ravin N.V."/>
        </authorList>
    </citation>
    <scope>NUCLEOTIDE SEQUENCE [LARGE SCALE GENOMIC DNA]</scope>
    <source>
        <strain evidence="6 7">M1803</strain>
    </source>
</reference>
<organism evidence="6 7">
    <name type="scientific">Humisphaera borealis</name>
    <dbReference type="NCBI Taxonomy" id="2807512"/>
    <lineage>
        <taxon>Bacteria</taxon>
        <taxon>Pseudomonadati</taxon>
        <taxon>Planctomycetota</taxon>
        <taxon>Phycisphaerae</taxon>
        <taxon>Tepidisphaerales</taxon>
        <taxon>Tepidisphaeraceae</taxon>
        <taxon>Humisphaera</taxon>
    </lineage>
</organism>
<dbReference type="InterPro" id="IPR001926">
    <property type="entry name" value="TrpB-like_PALP"/>
</dbReference>
<proteinExistence type="inferred from homology"/>
<evidence type="ECO:0000256" key="1">
    <source>
        <dbReference type="ARBA" id="ARBA00001933"/>
    </source>
</evidence>
<evidence type="ECO:0000256" key="3">
    <source>
        <dbReference type="ARBA" id="ARBA00022898"/>
    </source>
</evidence>
<dbReference type="AlphaFoldDB" id="A0A7M2WY58"/>
<evidence type="ECO:0000313" key="6">
    <source>
        <dbReference type="EMBL" id="QOV90162.1"/>
    </source>
</evidence>
<feature type="domain" description="ACT" evidence="5">
    <location>
        <begin position="329"/>
        <end position="400"/>
    </location>
</feature>
<evidence type="ECO:0000259" key="5">
    <source>
        <dbReference type="PROSITE" id="PS51671"/>
    </source>
</evidence>
<dbReference type="InterPro" id="IPR050147">
    <property type="entry name" value="Ser/Thr_Dehydratase"/>
</dbReference>
<dbReference type="NCBIfam" id="TIGR01127">
    <property type="entry name" value="ilvA_1Cterm"/>
    <property type="match status" value="1"/>
</dbReference>
<dbReference type="PANTHER" id="PTHR48078">
    <property type="entry name" value="THREONINE DEHYDRATASE, MITOCHONDRIAL-RELATED"/>
    <property type="match status" value="1"/>
</dbReference>
<sequence length="400" mass="42510">MTTVTLADIQAARTRLGDDIYHSPCPYSLSLSRLTGAEIYCKLDHLQHTGSFKERGARNKLLLLTPEEKERGVICASAGNHALGLSYHGQLLGVKVTVVMPKWAPLVKVSNCRANEAEIILHGESYDQAKKHALELSASTGKTYIPGFDDPAIIAGAGTMGLEILEDVPDVDAVIIPVGGGGLVAGAGLAIKAIKPSVRVIAVETENAPTFKASLDAGRVVRIDTRPTLADGLAIAEIGKLPFEIARKVIDELVMVDEEQVARAILRLMEHEKLVVEGAGAVPLAAVMRRPHGLEGKKVVLCLCGGNIDVTVIGRIIERGMAADGRLCRIVASIDDRPGGLVRLLNVIAAAGASVKEVEHDRHFGPADIAKVTVRVVMETRDAQHVAEVHEAIRQAGIGV</sequence>
<dbReference type="FunFam" id="3.40.50.1100:FF:000041">
    <property type="entry name" value="Threonine ammonia-lyase, variant"/>
    <property type="match status" value="1"/>
</dbReference>
<evidence type="ECO:0000313" key="7">
    <source>
        <dbReference type="Proteomes" id="UP000593765"/>
    </source>
</evidence>
<dbReference type="KEGG" id="hbs:IPV69_01950"/>
<dbReference type="EC" id="4.3.1.19" evidence="6"/>
<dbReference type="GO" id="GO:0009097">
    <property type="term" value="P:isoleucine biosynthetic process"/>
    <property type="evidence" value="ECO:0007669"/>
    <property type="project" value="TreeGrafter"/>
</dbReference>
<evidence type="ECO:0000256" key="2">
    <source>
        <dbReference type="ARBA" id="ARBA00010869"/>
    </source>
</evidence>
<dbReference type="GO" id="GO:0006565">
    <property type="term" value="P:L-serine catabolic process"/>
    <property type="evidence" value="ECO:0007669"/>
    <property type="project" value="TreeGrafter"/>
</dbReference>
<evidence type="ECO:0000256" key="4">
    <source>
        <dbReference type="ARBA" id="ARBA00023239"/>
    </source>
</evidence>
<dbReference type="GO" id="GO:0003941">
    <property type="term" value="F:L-serine ammonia-lyase activity"/>
    <property type="evidence" value="ECO:0007669"/>
    <property type="project" value="TreeGrafter"/>
</dbReference>